<dbReference type="RefSeq" id="WP_084017310.1">
    <property type="nucleotide sequence ID" value="NZ_FWXS01000005.1"/>
</dbReference>
<reference evidence="1 2" key="1">
    <citation type="submission" date="2017-04" db="EMBL/GenBank/DDBJ databases">
        <authorList>
            <person name="Afonso C.L."/>
            <person name="Miller P.J."/>
            <person name="Scott M.A."/>
            <person name="Spackman E."/>
            <person name="Goraichik I."/>
            <person name="Dimitrov K.M."/>
            <person name="Suarez D.L."/>
            <person name="Swayne D.E."/>
        </authorList>
    </citation>
    <scope>NUCLEOTIDE SEQUENCE [LARGE SCALE GENOMIC DNA]</scope>
    <source>
        <strain evidence="1 2">CGMCC 1.12708</strain>
    </source>
</reference>
<evidence type="ECO:0000313" key="1">
    <source>
        <dbReference type="EMBL" id="SMC64631.1"/>
    </source>
</evidence>
<organism evidence="1 2">
    <name type="scientific">Moheibacter sediminis</name>
    <dbReference type="NCBI Taxonomy" id="1434700"/>
    <lineage>
        <taxon>Bacteria</taxon>
        <taxon>Pseudomonadati</taxon>
        <taxon>Bacteroidota</taxon>
        <taxon>Flavobacteriia</taxon>
        <taxon>Flavobacteriales</taxon>
        <taxon>Weeksellaceae</taxon>
        <taxon>Moheibacter</taxon>
    </lineage>
</organism>
<dbReference type="Proteomes" id="UP000192393">
    <property type="component" value="Unassembled WGS sequence"/>
</dbReference>
<evidence type="ECO:0000313" key="2">
    <source>
        <dbReference type="Proteomes" id="UP000192393"/>
    </source>
</evidence>
<dbReference type="AlphaFoldDB" id="A0A1W2AW05"/>
<gene>
    <name evidence="1" type="ORF">SAMN06296427_105102</name>
</gene>
<accession>A0A1W2AW05</accession>
<protein>
    <submittedName>
        <fullName evidence="1">Uncharacterized protein</fullName>
    </submittedName>
</protein>
<name>A0A1W2AW05_9FLAO</name>
<dbReference type="STRING" id="1434700.SAMN06296427_105102"/>
<dbReference type="EMBL" id="FWXS01000005">
    <property type="protein sequence ID" value="SMC64631.1"/>
    <property type="molecule type" value="Genomic_DNA"/>
</dbReference>
<keyword evidence="2" id="KW-1185">Reference proteome</keyword>
<sequence length="161" mass="18625">MKHLFIILFSLFLIINCKSDDDATTGEILENKMVFRGSETMWEDYCYYYDFEENEISFNLTGKNVYDRIKFHFSGIEISELGGIYTFHNNPNDPQYDPQKNFYKAIINHRLENQDETLEYSIIGGTVKVEVIGESIKIDFEVETSAGPATGHFEGSFIENN</sequence>
<proteinExistence type="predicted"/>